<dbReference type="Pfam" id="PF03244">
    <property type="entry name" value="PSI_PsaH"/>
    <property type="match status" value="1"/>
</dbReference>
<sequence length="510" mass="58187">MFPRHYPNHATLGLVGPHYNNNHLGPDPMKKALQREYHEEEFDDEDDVSGKKMRGDGYDGYSYTGGKSLMSAPMVSVEGQSKNLQTEYVSKILILDVYADILEMPHLFTRPMIIDKLKASPVESTKKIYLIPLPRTVNSYDLQANVALSSLTRTKLSFKPSHQSFRPKNFRSGVVVAKYGDKSMYFDLKDLGNTTSQWDLYGSDAPSPYNTLQVHFSSVHLFIVYSALRHWSWSFHRPNLDYSERFPSDQERASQRTGIHSFFLSSFLLHFFLMTFFTFIGMHIHAQVNLVTETDLACEDLIFTHLKQVYPTHKFIGKETTTVGGNAELTDETTLIVDPLDGTTNFVHGPFWARTESGIFLSFLSANPKIDDSPWPSISPEAKDFLKRLLNKDHRKRTIVAQALGMGLEIQTSLKAINRGHVMQSYPPRALDRRLQEEWAKDAREGSRVLMSLRTHLLLEVASPLSSFSIPQPFIFQEGKESVDEEDPRPTSSNKKEPQLRNQHKSSFFI</sequence>
<feature type="binding site" evidence="12">
    <location>
        <position position="338"/>
    </location>
    <ligand>
        <name>Mg(2+)</name>
        <dbReference type="ChEBI" id="CHEBI:18420"/>
        <label>1</label>
        <note>catalytic</note>
    </ligand>
</feature>
<dbReference type="GO" id="GO:0046872">
    <property type="term" value="F:metal ion binding"/>
    <property type="evidence" value="ECO:0007669"/>
    <property type="project" value="UniProtKB-KW"/>
</dbReference>
<keyword evidence="6 13" id="KW-0602">Photosynthesis</keyword>
<evidence type="ECO:0000256" key="9">
    <source>
        <dbReference type="ARBA" id="ARBA00022836"/>
    </source>
</evidence>
<evidence type="ECO:0000256" key="7">
    <source>
        <dbReference type="ARBA" id="ARBA00022640"/>
    </source>
</evidence>
<evidence type="ECO:0000256" key="14">
    <source>
        <dbReference type="SAM" id="MobiDB-lite"/>
    </source>
</evidence>
<comment type="cofactor">
    <cofactor evidence="12">
        <name>Mg(2+)</name>
        <dbReference type="ChEBI" id="CHEBI:18420"/>
    </cofactor>
</comment>
<evidence type="ECO:0000256" key="1">
    <source>
        <dbReference type="ARBA" id="ARBA00002502"/>
    </source>
</evidence>
<evidence type="ECO:0000313" key="15">
    <source>
        <dbReference type="EMBL" id="RZB91778.1"/>
    </source>
</evidence>
<dbReference type="EMBL" id="QZWG01000009">
    <property type="protein sequence ID" value="RZB91778.1"/>
    <property type="molecule type" value="Genomic_DNA"/>
</dbReference>
<evidence type="ECO:0000256" key="4">
    <source>
        <dbReference type="ARBA" id="ARBA00010155"/>
    </source>
</evidence>
<comment type="similarity">
    <text evidence="4 13">Belongs to the psaH family.</text>
</comment>
<evidence type="ECO:0000313" key="16">
    <source>
        <dbReference type="Proteomes" id="UP000289340"/>
    </source>
</evidence>
<name>A0A445J083_GLYSO</name>
<comment type="caution">
    <text evidence="15">The sequence shown here is derived from an EMBL/GenBank/DDBJ whole genome shotgun (WGS) entry which is preliminary data.</text>
</comment>
<gene>
    <name evidence="15" type="ORF">D0Y65_023962</name>
</gene>
<dbReference type="PANTHER" id="PTHR34787">
    <property type="entry name" value="PHOTOSYSTEM I REACTION CENTER SUBUNIT VI-2, CHLOROPLASTIC"/>
    <property type="match status" value="1"/>
</dbReference>
<comment type="subcellular location">
    <subcellularLocation>
        <location evidence="2 13">Plastid</location>
        <location evidence="2 13">Chloroplast thylakoid membrane</location>
        <topology evidence="2 13">Single-pass membrane protein</topology>
    </subcellularLocation>
</comment>
<dbReference type="InterPro" id="IPR011009">
    <property type="entry name" value="Kinase-like_dom_sf"/>
</dbReference>
<dbReference type="InterPro" id="IPR000760">
    <property type="entry name" value="Inositol_monophosphatase-like"/>
</dbReference>
<comment type="similarity">
    <text evidence="3">Belongs to the inositol monophosphatase superfamily.</text>
</comment>
<dbReference type="SUPFAM" id="SSF56112">
    <property type="entry name" value="Protein kinase-like (PK-like)"/>
    <property type="match status" value="1"/>
</dbReference>
<keyword evidence="10 13" id="KW-0793">Thylakoid</keyword>
<keyword evidence="13" id="KW-1133">Transmembrane helix</keyword>
<organism evidence="15 16">
    <name type="scientific">Glycine soja</name>
    <name type="common">Wild soybean</name>
    <dbReference type="NCBI Taxonomy" id="3848"/>
    <lineage>
        <taxon>Eukaryota</taxon>
        <taxon>Viridiplantae</taxon>
        <taxon>Streptophyta</taxon>
        <taxon>Embryophyta</taxon>
        <taxon>Tracheophyta</taxon>
        <taxon>Spermatophyta</taxon>
        <taxon>Magnoliopsida</taxon>
        <taxon>eudicotyledons</taxon>
        <taxon>Gunneridae</taxon>
        <taxon>Pentapetalae</taxon>
        <taxon>rosids</taxon>
        <taxon>fabids</taxon>
        <taxon>Fabales</taxon>
        <taxon>Fabaceae</taxon>
        <taxon>Papilionoideae</taxon>
        <taxon>50 kb inversion clade</taxon>
        <taxon>NPAAA clade</taxon>
        <taxon>indigoferoid/millettioid clade</taxon>
        <taxon>Phaseoleae</taxon>
        <taxon>Glycine</taxon>
        <taxon>Glycine subgen. Soja</taxon>
    </lineage>
</organism>
<protein>
    <recommendedName>
        <fullName evidence="13">Photosystem I reaction center subunit VI</fullName>
        <shortName evidence="13">PSI-H</shortName>
    </recommendedName>
</protein>
<proteinExistence type="inferred from homology"/>
<dbReference type="GO" id="GO:0015979">
    <property type="term" value="P:photosynthesis"/>
    <property type="evidence" value="ECO:0007669"/>
    <property type="project" value="UniProtKB-UniRule"/>
</dbReference>
<evidence type="ECO:0000256" key="5">
    <source>
        <dbReference type="ARBA" id="ARBA00022528"/>
    </source>
</evidence>
<evidence type="ECO:0000256" key="13">
    <source>
        <dbReference type="RuleBase" id="RU369105"/>
    </source>
</evidence>
<evidence type="ECO:0000256" key="2">
    <source>
        <dbReference type="ARBA" id="ARBA00004581"/>
    </source>
</evidence>
<keyword evidence="8 13" id="KW-0812">Transmembrane</keyword>
<dbReference type="SUPFAM" id="SSF56655">
    <property type="entry name" value="Carbohydrate phosphatase"/>
    <property type="match status" value="1"/>
</dbReference>
<accession>A0A445J083</accession>
<keyword evidence="7 13" id="KW-0934">Plastid</keyword>
<evidence type="ECO:0000256" key="11">
    <source>
        <dbReference type="ARBA" id="ARBA00023136"/>
    </source>
</evidence>
<evidence type="ECO:0000256" key="6">
    <source>
        <dbReference type="ARBA" id="ARBA00022531"/>
    </source>
</evidence>
<evidence type="ECO:0000256" key="12">
    <source>
        <dbReference type="PIRSR" id="PIRSR600760-2"/>
    </source>
</evidence>
<feature type="binding site" evidence="12">
    <location>
        <position position="340"/>
    </location>
    <ligand>
        <name>Mg(2+)</name>
        <dbReference type="ChEBI" id="CHEBI:18420"/>
        <label>1</label>
        <note>catalytic</note>
    </ligand>
</feature>
<dbReference type="Pfam" id="PF00459">
    <property type="entry name" value="Inositol_P"/>
    <property type="match status" value="1"/>
</dbReference>
<evidence type="ECO:0000256" key="10">
    <source>
        <dbReference type="ARBA" id="ARBA00023078"/>
    </source>
</evidence>
<keyword evidence="12" id="KW-0460">Magnesium</keyword>
<feature type="region of interest" description="Disordered" evidence="14">
    <location>
        <begin position="479"/>
        <end position="510"/>
    </location>
</feature>
<keyword evidence="5 13" id="KW-0150">Chloroplast</keyword>
<keyword evidence="11 13" id="KW-0472">Membrane</keyword>
<reference evidence="15 16" key="1">
    <citation type="submission" date="2018-09" db="EMBL/GenBank/DDBJ databases">
        <title>A high-quality reference genome of wild soybean provides a powerful tool to mine soybean genomes.</title>
        <authorList>
            <person name="Xie M."/>
            <person name="Chung C.Y.L."/>
            <person name="Li M.-W."/>
            <person name="Wong F.-L."/>
            <person name="Chan T.-F."/>
            <person name="Lam H.-M."/>
        </authorList>
    </citation>
    <scope>NUCLEOTIDE SEQUENCE [LARGE SCALE GENOMIC DNA]</scope>
    <source>
        <strain evidence="16">cv. W05</strain>
        <tissue evidence="15">Hypocotyl of etiolated seedlings</tissue>
    </source>
</reference>
<comment type="function">
    <text evidence="13">Docking of the LHC I antenna complex to the core complex.</text>
</comment>
<keyword evidence="16" id="KW-1185">Reference proteome</keyword>
<feature type="binding site" evidence="12">
    <location>
        <position position="341"/>
    </location>
    <ligand>
        <name>Mg(2+)</name>
        <dbReference type="ChEBI" id="CHEBI:18420"/>
        <label>1</label>
        <note>catalytic</note>
    </ligand>
</feature>
<dbReference type="PRINTS" id="PR00377">
    <property type="entry name" value="IMPHPHTASES"/>
</dbReference>
<dbReference type="Proteomes" id="UP000289340">
    <property type="component" value="Chromosome 9"/>
</dbReference>
<dbReference type="PANTHER" id="PTHR34787:SF1">
    <property type="entry name" value="PHOTOSYSTEM I REACTION CENTER SUBUNIT VI-2, CHLOROPLASTIC"/>
    <property type="match status" value="1"/>
</dbReference>
<dbReference type="InterPro" id="IPR004928">
    <property type="entry name" value="PSI_PsaH"/>
</dbReference>
<dbReference type="GO" id="GO:0009535">
    <property type="term" value="C:chloroplast thylakoid membrane"/>
    <property type="evidence" value="ECO:0007669"/>
    <property type="project" value="UniProtKB-SubCell"/>
</dbReference>
<evidence type="ECO:0000256" key="3">
    <source>
        <dbReference type="ARBA" id="ARBA00009759"/>
    </source>
</evidence>
<dbReference type="GO" id="GO:0009538">
    <property type="term" value="C:photosystem I reaction center"/>
    <property type="evidence" value="ECO:0007669"/>
    <property type="project" value="UniProtKB-UniRule"/>
</dbReference>
<evidence type="ECO:0000256" key="8">
    <source>
        <dbReference type="ARBA" id="ARBA00022692"/>
    </source>
</evidence>
<feature type="transmembrane region" description="Helical" evidence="13">
    <location>
        <begin position="262"/>
        <end position="284"/>
    </location>
</feature>
<keyword evidence="12" id="KW-0479">Metal-binding</keyword>
<dbReference type="Gene3D" id="3.30.540.10">
    <property type="entry name" value="Fructose-1,6-Bisphosphatase, subunit A, domain 1"/>
    <property type="match status" value="1"/>
</dbReference>
<keyword evidence="9 13" id="KW-0603">Photosystem I</keyword>
<dbReference type="AlphaFoldDB" id="A0A445J083"/>
<comment type="function">
    <text evidence="1">Possible role could be the docking of the LHC I antenna complex to the core complex.</text>
</comment>